<dbReference type="GO" id="GO:0006633">
    <property type="term" value="P:fatty acid biosynthetic process"/>
    <property type="evidence" value="ECO:0007669"/>
    <property type="project" value="TreeGrafter"/>
</dbReference>
<dbReference type="InterPro" id="IPR036291">
    <property type="entry name" value="NAD(P)-bd_dom_sf"/>
</dbReference>
<dbReference type="Gene3D" id="3.10.129.110">
    <property type="entry name" value="Polyketide synthase dehydratase"/>
    <property type="match status" value="1"/>
</dbReference>
<feature type="active site" description="Proton donor; for dehydratase activity" evidence="5">
    <location>
        <position position="1906"/>
    </location>
</feature>
<feature type="region of interest" description="C-terminal hotdog fold" evidence="5">
    <location>
        <begin position="1850"/>
        <end position="1985"/>
    </location>
</feature>
<dbReference type="SUPFAM" id="SSF54637">
    <property type="entry name" value="Thioesterase/thiol ester dehydrase-isomerase"/>
    <property type="match status" value="1"/>
</dbReference>
<evidence type="ECO:0000256" key="1">
    <source>
        <dbReference type="ARBA" id="ARBA00022450"/>
    </source>
</evidence>
<dbReference type="InterPro" id="IPR014030">
    <property type="entry name" value="Ketoacyl_synth_N"/>
</dbReference>
<dbReference type="Pfam" id="PF02801">
    <property type="entry name" value="Ketoacyl-synt_C"/>
    <property type="match status" value="1"/>
</dbReference>
<dbReference type="HOGENOM" id="CLU_000022_30_2_11"/>
<dbReference type="InterPro" id="IPR049552">
    <property type="entry name" value="PKS_DH_N"/>
</dbReference>
<evidence type="ECO:0000313" key="11">
    <source>
        <dbReference type="Proteomes" id="UP000002204"/>
    </source>
</evidence>
<feature type="compositionally biased region" description="Low complexity" evidence="6">
    <location>
        <begin position="1037"/>
        <end position="1047"/>
    </location>
</feature>
<dbReference type="InterPro" id="IPR014043">
    <property type="entry name" value="Acyl_transferase_dom"/>
</dbReference>
<keyword evidence="4" id="KW-0012">Acyltransferase</keyword>
<dbReference type="InterPro" id="IPR016036">
    <property type="entry name" value="Malonyl_transacylase_ACP-bd"/>
</dbReference>
<dbReference type="Gene3D" id="3.40.47.10">
    <property type="match status" value="1"/>
</dbReference>
<dbReference type="Pfam" id="PF08659">
    <property type="entry name" value="KR"/>
    <property type="match status" value="1"/>
</dbReference>
<keyword evidence="1" id="KW-0596">Phosphopantetheine</keyword>
<dbReference type="Gene3D" id="3.40.50.720">
    <property type="entry name" value="NAD(P)-binding Rossmann-like Domain"/>
    <property type="match status" value="1"/>
</dbReference>
<dbReference type="Pfam" id="PF21089">
    <property type="entry name" value="PKS_DH_N"/>
    <property type="match status" value="1"/>
</dbReference>
<evidence type="ECO:0000259" key="9">
    <source>
        <dbReference type="PROSITE" id="PS52019"/>
    </source>
</evidence>
<feature type="domain" description="Ketosynthase family 3 (KS3)" evidence="8">
    <location>
        <begin position="27"/>
        <end position="487"/>
    </location>
</feature>
<reference evidence="10 11" key="2">
    <citation type="journal article" date="2006" name="Environ. Microbiol.">
        <title>Sequence analysis of three plasmids harboured in Rhodococcus erythropolis strain PR4.</title>
        <authorList>
            <person name="Sekine M."/>
            <person name="Tanikawa S."/>
            <person name="Omata S."/>
            <person name="Saito M."/>
            <person name="Fujisawa T."/>
            <person name="Tsukatani N."/>
            <person name="Tajima T."/>
            <person name="Sekigawa T."/>
            <person name="Kosugi H."/>
            <person name="Matsuo Y."/>
            <person name="Nishiko R."/>
            <person name="Imamura K."/>
            <person name="Ito M."/>
            <person name="Narita H."/>
            <person name="Tago S."/>
            <person name="Fujita N."/>
            <person name="Harayama S."/>
        </authorList>
    </citation>
    <scope>NUCLEOTIDE SEQUENCE [LARGE SCALE GENOMIC DNA]</scope>
    <source>
        <strain evidence="11">PR4 / NBRC 100887</strain>
    </source>
</reference>
<dbReference type="Proteomes" id="UP000002204">
    <property type="component" value="Chromosome"/>
</dbReference>
<dbReference type="PANTHER" id="PTHR43775">
    <property type="entry name" value="FATTY ACID SYNTHASE"/>
    <property type="match status" value="1"/>
</dbReference>
<dbReference type="PROSITE" id="PS50075">
    <property type="entry name" value="CARRIER"/>
    <property type="match status" value="1"/>
</dbReference>
<dbReference type="InterPro" id="IPR020841">
    <property type="entry name" value="PKS_Beta-ketoAc_synthase_dom"/>
</dbReference>
<dbReference type="InterPro" id="IPR049900">
    <property type="entry name" value="PKS_mFAS_DH"/>
</dbReference>
<dbReference type="EMBL" id="AP008957">
    <property type="protein sequence ID" value="BAH31085.1"/>
    <property type="molecule type" value="Genomic_DNA"/>
</dbReference>
<dbReference type="InterPro" id="IPR029069">
    <property type="entry name" value="HotDog_dom_sf"/>
</dbReference>
<reference evidence="11" key="1">
    <citation type="submission" date="2005-03" db="EMBL/GenBank/DDBJ databases">
        <title>Comparison of the complete genome sequences of Rhodococcus erythropolis PR4 and Rhodococcus opacus B4.</title>
        <authorList>
            <person name="Takarada H."/>
            <person name="Sekine M."/>
            <person name="Hosoyama A."/>
            <person name="Yamada R."/>
            <person name="Fujisawa T."/>
            <person name="Omata S."/>
            <person name="Shimizu A."/>
            <person name="Tsukatani N."/>
            <person name="Tanikawa S."/>
            <person name="Fujita N."/>
            <person name="Harayama S."/>
        </authorList>
    </citation>
    <scope>NUCLEOTIDE SEQUENCE [LARGE SCALE GENOMIC DNA]</scope>
    <source>
        <strain evidence="11">PR4 / NBRC 100887</strain>
    </source>
</reference>
<dbReference type="SMART" id="SM00827">
    <property type="entry name" value="PKS_AT"/>
    <property type="match status" value="1"/>
</dbReference>
<dbReference type="eggNOG" id="COG1028">
    <property type="taxonomic scope" value="Bacteria"/>
</dbReference>
<evidence type="ECO:0000256" key="2">
    <source>
        <dbReference type="ARBA" id="ARBA00022553"/>
    </source>
</evidence>
<dbReference type="SMART" id="SM00825">
    <property type="entry name" value="PKS_KS"/>
    <property type="match status" value="1"/>
</dbReference>
<dbReference type="InterPro" id="IPR001227">
    <property type="entry name" value="Ac_transferase_dom_sf"/>
</dbReference>
<feature type="compositionally biased region" description="Low complexity" evidence="6">
    <location>
        <begin position="1013"/>
        <end position="1029"/>
    </location>
</feature>
<feature type="region of interest" description="N-terminal hotdog fold" evidence="5">
    <location>
        <begin position="1707"/>
        <end position="1838"/>
    </location>
</feature>
<dbReference type="InterPro" id="IPR016035">
    <property type="entry name" value="Acyl_Trfase/lysoPLipase"/>
</dbReference>
<keyword evidence="2" id="KW-0597">Phosphoprotein</keyword>
<dbReference type="InterPro" id="IPR013968">
    <property type="entry name" value="PKS_KR"/>
</dbReference>
<dbReference type="InterPro" id="IPR009081">
    <property type="entry name" value="PP-bd_ACP"/>
</dbReference>
<dbReference type="PROSITE" id="PS00012">
    <property type="entry name" value="PHOSPHOPANTETHEINE"/>
    <property type="match status" value="2"/>
</dbReference>
<keyword evidence="3" id="KW-0808">Transferase</keyword>
<dbReference type="SUPFAM" id="SSF52151">
    <property type="entry name" value="FabD/lysophospholipase-like"/>
    <property type="match status" value="1"/>
</dbReference>
<evidence type="ECO:0000256" key="4">
    <source>
        <dbReference type="ARBA" id="ARBA00023315"/>
    </source>
</evidence>
<dbReference type="SMART" id="SM00822">
    <property type="entry name" value="PKS_KR"/>
    <property type="match status" value="1"/>
</dbReference>
<evidence type="ECO:0000256" key="3">
    <source>
        <dbReference type="ARBA" id="ARBA00022679"/>
    </source>
</evidence>
<dbReference type="Gene3D" id="3.40.366.10">
    <property type="entry name" value="Malonyl-Coenzyme A Acyl Carrier Protein, domain 2"/>
    <property type="match status" value="1"/>
</dbReference>
<dbReference type="SUPFAM" id="SSF53901">
    <property type="entry name" value="Thiolase-like"/>
    <property type="match status" value="1"/>
</dbReference>
<feature type="region of interest" description="Disordered" evidence="6">
    <location>
        <begin position="1013"/>
        <end position="1047"/>
    </location>
</feature>
<evidence type="ECO:0000259" key="8">
    <source>
        <dbReference type="PROSITE" id="PS52004"/>
    </source>
</evidence>
<gene>
    <name evidence="10" type="ordered locus">RER_03770</name>
</gene>
<dbReference type="InterPro" id="IPR050091">
    <property type="entry name" value="PKS_NRPS_Biosynth_Enz"/>
</dbReference>
<dbReference type="InterPro" id="IPR042104">
    <property type="entry name" value="PKS_dehydratase_sf"/>
</dbReference>
<organism evidence="10 11">
    <name type="scientific">Rhodococcus erythropolis (strain PR4 / NBRC 100887)</name>
    <dbReference type="NCBI Taxonomy" id="234621"/>
    <lineage>
        <taxon>Bacteria</taxon>
        <taxon>Bacillati</taxon>
        <taxon>Actinomycetota</taxon>
        <taxon>Actinomycetes</taxon>
        <taxon>Mycobacteriales</taxon>
        <taxon>Nocardiaceae</taxon>
        <taxon>Rhodococcus</taxon>
        <taxon>Rhodococcus erythropolis group</taxon>
    </lineage>
</organism>
<feature type="domain" description="Carrier" evidence="7">
    <location>
        <begin position="1061"/>
        <end position="1136"/>
    </location>
</feature>
<dbReference type="eggNOG" id="COG3321">
    <property type="taxonomic scope" value="Bacteria"/>
</dbReference>
<name>C0ZN33_RHOE4</name>
<feature type="active site" description="Proton acceptor; for dehydratase activity" evidence="5">
    <location>
        <position position="1739"/>
    </location>
</feature>
<dbReference type="InterPro" id="IPR014031">
    <property type="entry name" value="Ketoacyl_synth_C"/>
</dbReference>
<dbReference type="Gene3D" id="3.30.70.250">
    <property type="entry name" value="Malonyl-CoA ACP transacylase, ACP-binding"/>
    <property type="match status" value="1"/>
</dbReference>
<dbReference type="KEGG" id="rer:RER_03770"/>
<dbReference type="GO" id="GO:0004312">
    <property type="term" value="F:fatty acid synthase activity"/>
    <property type="evidence" value="ECO:0007669"/>
    <property type="project" value="TreeGrafter"/>
</dbReference>
<proteinExistence type="predicted"/>
<dbReference type="InterPro" id="IPR036736">
    <property type="entry name" value="ACP-like_sf"/>
</dbReference>
<dbReference type="InterPro" id="IPR049551">
    <property type="entry name" value="PKS_DH_C"/>
</dbReference>
<dbReference type="SUPFAM" id="SSF51735">
    <property type="entry name" value="NAD(P)-binding Rossmann-fold domains"/>
    <property type="match status" value="1"/>
</dbReference>
<dbReference type="SUPFAM" id="SSF47336">
    <property type="entry name" value="ACP-like"/>
    <property type="match status" value="2"/>
</dbReference>
<dbReference type="PROSITE" id="PS52019">
    <property type="entry name" value="PKS_MFAS_DH"/>
    <property type="match status" value="1"/>
</dbReference>
<dbReference type="SUPFAM" id="SSF55048">
    <property type="entry name" value="Probable ACP-binding domain of malonyl-CoA ACP transacylase"/>
    <property type="match status" value="1"/>
</dbReference>
<evidence type="ECO:0000313" key="10">
    <source>
        <dbReference type="EMBL" id="BAH31085.1"/>
    </source>
</evidence>
<dbReference type="Pfam" id="PF00109">
    <property type="entry name" value="ketoacyl-synt"/>
    <property type="match status" value="1"/>
</dbReference>
<evidence type="ECO:0000259" key="7">
    <source>
        <dbReference type="PROSITE" id="PS50075"/>
    </source>
</evidence>
<accession>C0ZN33</accession>
<evidence type="ECO:0000256" key="5">
    <source>
        <dbReference type="PROSITE-ProRule" id="PRU01363"/>
    </source>
</evidence>
<dbReference type="Gene3D" id="1.10.1200.10">
    <property type="entry name" value="ACP-like"/>
    <property type="match status" value="2"/>
</dbReference>
<sequence>MVSLRSIESPVDARENRKCKMTEDSTNPAIAIVGMSMWSPGAHDLQGFWENVLARRMQFRKFPESRMSLDDYWSASPDDVDKTYADRGAFMDGFEFDWVGRRIPERTFKSTDLTHWLALETALGALADAGYSRGSVPTGRSAAIVGNSLTGEESRMWSMRLRWPYVKRALAVAAEARQLDSSVADALAETMEEVYKGPLVEPSEDTLAGMLSNTIAGRICNYLDFNGGGYVVDGACASGMLAVATAAEKLASGAADFVLAGGVDVSLDPLELVGFARLGALTRGDMNVYDASRSGFIPGEGCGFVALKRLEDARADGDYVYATIRGWGISTDGKGGITKPRAETQAEMIRRAYSGAGFAASEVAFVEGHGTGTPVGDPVELAGVQQAAQTDGPVEARSIGMTSLKSLIGHTKAASGILALIKATMAVNQRILPPLAGCTDPNPAFGTEAPALFPLVNGEIRDPSEKMRAGAQAMGFGGINCHVAIESADAPSSKLTPSQDVRTMMASYQDTEVFVLSADSAVDLATRARDVADLAVPLSVAELLDFSAKLSRVISPTAPFRAAVVAGRPAQLAERMRQLAVICENSAPASGQVKVVSNEISISNSVRHDIGFLFPGQGSQQLEMARVLIERFEWARELATKADGWLEGVGAEAITPRILRNPVKSADAAELAKWKRDLAQTQFTQPAVALASLLWFEYLRRLGVTPSAVAGHSLGELTALYAAGAYDQKTLITLAAAKGAAMAVSGGGNGAMASLTCDRSTAEAIIAEAKGYATVANLNTPTQSVVSGTKDAVDDVVAIAKTRGVSAQALAVSNAFHSEMMNEAERELKSTAPVEEQVDSLTCPVYSCVEGERVQTPLALREFVTKQVVSPVDWVKTVSGISQEVDLLVEVGPGRVLTGLTKAINGTDGVRCFPVASKSGRDEDFNVALAAMYVHGAQVRWNELFDGRFVREFVPADQKVFIENLAEAKLTVTSAPEPLALGTSGGDPAAALADYLSRRGTFLVDVIRADVGSGATSPSSPSVPSAPTSRAVTNGHESVAAKAPSPVSAPVVEEPAVAGAGSVESELIRILADTTGFPAESITTDLRLLDDLNLDSISAAEAISKVAHQFEVVDLDPAELANATIGEAASLILAASPHPGSAVPAASSAQSDVSRILLEVIAEDTGFPVESLDVDLHLLDDLNMDSIKAADAIATVATRLGVQGDLDPAELVNVSLGELIEVLDRSAKEKSGQQQPAARALPAKAKGISADSFTWVRDYTLEKVRSETALHGVRDLTDTTFVVIGDDAGLVGRLESELRGRGAQVDIRTFSDSTTANAHHVVAVMPRVTDDSVTESGLRRGIEHMYKIVPAQQSGGARTTLAVVQFTDVELSNPAPVPSVAAFTASVHHERPELDVRVIGFDGSTADAEVAATVVSELDSVAPYVFATYDAEMGRTALQPRVLASNDYTVRESGLGSSDVVVVTGGAKGIMAQCALALGRKTGAELVLIGSSQRQAGDEIASTLADFTSAGLSAHYYRCNVTDAAAVAGVVAQIEVEVGSITGFVHGAGANVPRRFERVDSAAAFKEVAPKVLGAANFVEALADRDLKLFVGFSSIIGFTGMPGNSWYAYGNELLDEMVVRYAAGHPKTRTFSLAYSVWGETGMGARMGSVNHLAKMGVMPISTAAGVDHFLRLVDSGPEASRIVVTSRLGGLDTWAPAAPALPAVSRYIDQVVTFEPQVELVTRTTLSTSADPFVLDHVWKGSALLPTVFGLEAMSQAAAYVTGRVTLGRVRIDDIKLDRPIVVDTVEGTRVEIKASVVEQDRDAAGTRVHVTIGTERTGYGRPHFSADFIFGLDESLPEFEKELPRPVLDIDPLDDLYSWLLFQEGDFRRLEEISSLDSEHILFSAISRADRKQHLLGDPYFLDSLLQSGQIMVPREICLPVNIARIDMYDGRFEARSFTAYAYDKVQTETHMQADVAVVKDGRVVMQLEGYRSQILSHDESRPTAEEIADPTARDAQIILDKLAQHSRALGVKSPRVVVAHTPGIHELTKSERHEQEKPIAEAAVNIHLDEDVVIK</sequence>
<dbReference type="Pfam" id="PF00550">
    <property type="entry name" value="PP-binding"/>
    <property type="match status" value="2"/>
</dbReference>
<dbReference type="InterPro" id="IPR016039">
    <property type="entry name" value="Thiolase-like"/>
</dbReference>
<evidence type="ECO:0000256" key="6">
    <source>
        <dbReference type="SAM" id="MobiDB-lite"/>
    </source>
</evidence>
<protein>
    <submittedName>
        <fullName evidence="10">Putative polyketide synthase</fullName>
    </submittedName>
</protein>
<dbReference type="InterPro" id="IPR006162">
    <property type="entry name" value="Ppantetheine_attach_site"/>
</dbReference>
<dbReference type="PANTHER" id="PTHR43775:SF51">
    <property type="entry name" value="INACTIVE PHENOLPHTHIOCEROL SYNTHESIS POLYKETIDE SYNTHASE TYPE I PKS1-RELATED"/>
    <property type="match status" value="1"/>
</dbReference>
<dbReference type="Pfam" id="PF14765">
    <property type="entry name" value="PS-DH"/>
    <property type="match status" value="1"/>
</dbReference>
<dbReference type="InterPro" id="IPR057326">
    <property type="entry name" value="KR_dom"/>
</dbReference>
<dbReference type="Pfam" id="PF00698">
    <property type="entry name" value="Acyl_transf_1"/>
    <property type="match status" value="1"/>
</dbReference>
<dbReference type="PROSITE" id="PS52004">
    <property type="entry name" value="KS3_2"/>
    <property type="match status" value="1"/>
</dbReference>
<feature type="domain" description="PKS/mFAS DH" evidence="9">
    <location>
        <begin position="1707"/>
        <end position="1985"/>
    </location>
</feature>
<dbReference type="CDD" id="cd00833">
    <property type="entry name" value="PKS"/>
    <property type="match status" value="1"/>
</dbReference>